<dbReference type="STRING" id="1548.CSCA_3624"/>
<keyword evidence="3" id="KW-1185">Reference proteome</keyword>
<dbReference type="KEGG" id="csq:CSCA_3624"/>
<organism evidence="2 3">
    <name type="scientific">Clostridium scatologenes</name>
    <dbReference type="NCBI Taxonomy" id="1548"/>
    <lineage>
        <taxon>Bacteria</taxon>
        <taxon>Bacillati</taxon>
        <taxon>Bacillota</taxon>
        <taxon>Clostridia</taxon>
        <taxon>Eubacteriales</taxon>
        <taxon>Clostridiaceae</taxon>
        <taxon>Clostridium</taxon>
    </lineage>
</organism>
<dbReference type="HOGENOM" id="CLU_3214594_0_0_9"/>
<gene>
    <name evidence="2" type="ORF">CSCA_3624</name>
</gene>
<evidence type="ECO:0000313" key="2">
    <source>
        <dbReference type="EMBL" id="AKA70749.1"/>
    </source>
</evidence>
<accession>A0A0E3K2U6</accession>
<reference evidence="2 3" key="1">
    <citation type="journal article" date="2015" name="J. Biotechnol.">
        <title>Complete genome sequence of a malodorant-producing acetogen, Clostridium scatologenes ATCC 25775(T).</title>
        <authorList>
            <person name="Zhu Z."/>
            <person name="Guo T."/>
            <person name="Zheng H."/>
            <person name="Song T."/>
            <person name="Ouyang P."/>
            <person name="Xie J."/>
        </authorList>
    </citation>
    <scope>NUCLEOTIDE SEQUENCE [LARGE SCALE GENOMIC DNA]</scope>
    <source>
        <strain evidence="2 3">ATCC 25775</strain>
    </source>
</reference>
<name>A0A0E3K2U6_CLOSL</name>
<proteinExistence type="predicted"/>
<dbReference type="AlphaFoldDB" id="A0A0E3K2U6"/>
<keyword evidence="1" id="KW-0472">Membrane</keyword>
<protein>
    <submittedName>
        <fullName evidence="2">Uncharacterized protein</fullName>
    </submittedName>
</protein>
<keyword evidence="1" id="KW-1133">Transmembrane helix</keyword>
<dbReference type="EMBL" id="CP009933">
    <property type="protein sequence ID" value="AKA70749.1"/>
    <property type="molecule type" value="Genomic_DNA"/>
</dbReference>
<sequence>MIMYNELYKIKVKFLALIHVWFFFVFVEKNVNFDKYNIYDKVIV</sequence>
<keyword evidence="1" id="KW-0812">Transmembrane</keyword>
<evidence type="ECO:0000256" key="1">
    <source>
        <dbReference type="SAM" id="Phobius"/>
    </source>
</evidence>
<evidence type="ECO:0000313" key="3">
    <source>
        <dbReference type="Proteomes" id="UP000033115"/>
    </source>
</evidence>
<dbReference type="Proteomes" id="UP000033115">
    <property type="component" value="Chromosome"/>
</dbReference>
<feature type="transmembrane region" description="Helical" evidence="1">
    <location>
        <begin position="12"/>
        <end position="27"/>
    </location>
</feature>